<evidence type="ECO:0000259" key="8">
    <source>
        <dbReference type="Pfam" id="PF08125"/>
    </source>
</evidence>
<dbReference type="SUPFAM" id="SSF51735">
    <property type="entry name" value="NAD(P)-binding Rossmann-fold domains"/>
    <property type="match status" value="1"/>
</dbReference>
<evidence type="ECO:0000313" key="9">
    <source>
        <dbReference type="EMBL" id="ACQ81560.1"/>
    </source>
</evidence>
<dbReference type="InterPro" id="IPR000669">
    <property type="entry name" value="Mannitol_DH"/>
</dbReference>
<dbReference type="PROSITE" id="PS00974">
    <property type="entry name" value="MANNITOL_DHGENASE"/>
    <property type="match status" value="1"/>
</dbReference>
<evidence type="ECO:0000256" key="5">
    <source>
        <dbReference type="ARBA" id="ARBA00023027"/>
    </source>
</evidence>
<dbReference type="AlphaFoldDB" id="C5C1F0"/>
<evidence type="ECO:0000256" key="6">
    <source>
        <dbReference type="ARBA" id="ARBA00048615"/>
    </source>
</evidence>
<evidence type="ECO:0000256" key="2">
    <source>
        <dbReference type="ARBA" id="ARBA00012939"/>
    </source>
</evidence>
<dbReference type="Gene3D" id="3.40.50.720">
    <property type="entry name" value="NAD(P)-binding Rossmann-like Domain"/>
    <property type="match status" value="1"/>
</dbReference>
<dbReference type="InterPro" id="IPR013118">
    <property type="entry name" value="Mannitol_DH_C"/>
</dbReference>
<dbReference type="eggNOG" id="COG0246">
    <property type="taxonomic scope" value="Bacteria"/>
</dbReference>
<evidence type="ECO:0000256" key="4">
    <source>
        <dbReference type="ARBA" id="ARBA00023002"/>
    </source>
</evidence>
<dbReference type="KEGG" id="bcv:Bcav_3317"/>
<reference evidence="9 10" key="1">
    <citation type="journal article" date="2009" name="Stand. Genomic Sci.">
        <title>Complete genome sequence of Beutenbergia cavernae type strain (HKI 0122).</title>
        <authorList>
            <person name="Land M."/>
            <person name="Pukall R."/>
            <person name="Abt B."/>
            <person name="Goker M."/>
            <person name="Rohde M."/>
            <person name="Glavina Del Rio T."/>
            <person name="Tice H."/>
            <person name="Copeland A."/>
            <person name="Cheng J.F."/>
            <person name="Lucas S."/>
            <person name="Chen F."/>
            <person name="Nolan M."/>
            <person name="Bruce D."/>
            <person name="Goodwin L."/>
            <person name="Pitluck S."/>
            <person name="Ivanova N."/>
            <person name="Mavromatis K."/>
            <person name="Ovchinnikova G."/>
            <person name="Pati A."/>
            <person name="Chen A."/>
            <person name="Palaniappan K."/>
            <person name="Hauser L."/>
            <person name="Chang Y.J."/>
            <person name="Jefferies C.C."/>
            <person name="Saunders E."/>
            <person name="Brettin T."/>
            <person name="Detter J.C."/>
            <person name="Han C."/>
            <person name="Chain P."/>
            <person name="Bristow J."/>
            <person name="Eisen J.A."/>
            <person name="Markowitz V."/>
            <person name="Hugenholtz P."/>
            <person name="Kyrpides N.C."/>
            <person name="Klenk H.P."/>
            <person name="Lapidus A."/>
        </authorList>
    </citation>
    <scope>NUCLEOTIDE SEQUENCE [LARGE SCALE GENOMIC DNA]</scope>
    <source>
        <strain evidence="10">ATCC BAA-8 / DSM 12333 / NBRC 16432</strain>
    </source>
</reference>
<dbReference type="Proteomes" id="UP000007962">
    <property type="component" value="Chromosome"/>
</dbReference>
<dbReference type="GO" id="GO:0008926">
    <property type="term" value="F:mannitol-1-phosphate 5-dehydrogenase activity"/>
    <property type="evidence" value="ECO:0007669"/>
    <property type="project" value="UniProtKB-EC"/>
</dbReference>
<protein>
    <recommendedName>
        <fullName evidence="3">Mannitol-1-phosphate 5-dehydrogenase</fullName>
        <ecNumber evidence="2">1.1.1.17</ecNumber>
    </recommendedName>
</protein>
<keyword evidence="5" id="KW-0520">NAD</keyword>
<evidence type="ECO:0000313" key="10">
    <source>
        <dbReference type="Proteomes" id="UP000007962"/>
    </source>
</evidence>
<evidence type="ECO:0000259" key="7">
    <source>
        <dbReference type="Pfam" id="PF01232"/>
    </source>
</evidence>
<name>C5C1F0_BEUC1</name>
<evidence type="ECO:0000256" key="3">
    <source>
        <dbReference type="ARBA" id="ARBA00016219"/>
    </source>
</evidence>
<dbReference type="InterPro" id="IPR013328">
    <property type="entry name" value="6PGD_dom2"/>
</dbReference>
<dbReference type="Gene3D" id="1.10.1040.10">
    <property type="entry name" value="N-(1-d-carboxylethyl)-l-norvaline Dehydrogenase, domain 2"/>
    <property type="match status" value="1"/>
</dbReference>
<dbReference type="SUPFAM" id="SSF48179">
    <property type="entry name" value="6-phosphogluconate dehydrogenase C-terminal domain-like"/>
    <property type="match status" value="1"/>
</dbReference>
<keyword evidence="10" id="KW-1185">Reference proteome</keyword>
<evidence type="ECO:0000256" key="1">
    <source>
        <dbReference type="ARBA" id="ARBA00006541"/>
    </source>
</evidence>
<dbReference type="STRING" id="471853.Bcav_3317"/>
<organism evidence="9 10">
    <name type="scientific">Beutenbergia cavernae (strain ATCC BAA-8 / DSM 12333 / CCUG 43141 / JCM 11478 / NBRC 16432 / NCIMB 13614 / HKI 0122)</name>
    <dbReference type="NCBI Taxonomy" id="471853"/>
    <lineage>
        <taxon>Bacteria</taxon>
        <taxon>Bacillati</taxon>
        <taxon>Actinomycetota</taxon>
        <taxon>Actinomycetes</taxon>
        <taxon>Micrococcales</taxon>
        <taxon>Beutenbergiaceae</taxon>
        <taxon>Beutenbergia</taxon>
    </lineage>
</organism>
<dbReference type="InterPro" id="IPR050988">
    <property type="entry name" value="Mannitol_DH/Oxidoreductase"/>
</dbReference>
<dbReference type="PRINTS" id="PR00084">
    <property type="entry name" value="MTLDHDRGNASE"/>
</dbReference>
<dbReference type="HOGENOM" id="CLU_027324_0_0_11"/>
<feature type="domain" description="Mannitol dehydrogenase C-terminal" evidence="8">
    <location>
        <begin position="241"/>
        <end position="352"/>
    </location>
</feature>
<comment type="similarity">
    <text evidence="1">Belongs to the mannitol dehydrogenase family.</text>
</comment>
<accession>C5C1F0</accession>
<dbReference type="GO" id="GO:0019594">
    <property type="term" value="P:mannitol metabolic process"/>
    <property type="evidence" value="ECO:0007669"/>
    <property type="project" value="InterPro"/>
</dbReference>
<dbReference type="Pfam" id="PF01232">
    <property type="entry name" value="Mannitol_dh"/>
    <property type="match status" value="1"/>
</dbReference>
<dbReference type="PANTHER" id="PTHR43362:SF1">
    <property type="entry name" value="MANNITOL DEHYDROGENASE 2-RELATED"/>
    <property type="match status" value="1"/>
</dbReference>
<dbReference type="EC" id="1.1.1.17" evidence="2"/>
<dbReference type="InterPro" id="IPR013131">
    <property type="entry name" value="Mannitol_DH_N"/>
</dbReference>
<feature type="domain" description="Mannitol dehydrogenase N-terminal" evidence="7">
    <location>
        <begin position="2"/>
        <end position="232"/>
    </location>
</feature>
<comment type="catalytic activity">
    <reaction evidence="6">
        <text>D-mannitol 1-phosphate + NAD(+) = beta-D-fructose 6-phosphate + NADH + H(+)</text>
        <dbReference type="Rhea" id="RHEA:19661"/>
        <dbReference type="ChEBI" id="CHEBI:15378"/>
        <dbReference type="ChEBI" id="CHEBI:57540"/>
        <dbReference type="ChEBI" id="CHEBI:57634"/>
        <dbReference type="ChEBI" id="CHEBI:57945"/>
        <dbReference type="ChEBI" id="CHEBI:61381"/>
        <dbReference type="EC" id="1.1.1.17"/>
    </reaction>
</comment>
<gene>
    <name evidence="9" type="ordered locus">Bcav_3317</name>
</gene>
<keyword evidence="4" id="KW-0560">Oxidoreductase</keyword>
<dbReference type="InterPro" id="IPR023027">
    <property type="entry name" value="Mannitol_DH_CS"/>
</dbReference>
<dbReference type="EMBL" id="CP001618">
    <property type="protein sequence ID" value="ACQ81560.1"/>
    <property type="molecule type" value="Genomic_DNA"/>
</dbReference>
<dbReference type="OrthoDB" id="271711at2"/>
<sequence>MVHLGLGAFHRAHQAWYTHRANLAASGAGGHPADPSDAAGAADAADLWGIAAFTGRRPDAARALAAQGCAYTLLVREPDGDAAERITSISGAYDGADTAAWRGAVANPRVAVVTLTITEPAYGATSAMRRLADGLAARRDAGAGPLAVVSCDNLPANGARTRDAVLGAADDPRLAQWITDHVSFVDTVVDRITPAATDDDRAASGDPCVVVTEPFTEWYLAGEFPAGRPAWEVEGARFVPDVEVYTRRKLWLLNAGHSLLAYLGLARGHTSIDEAMADGECRRALDALWDDAAPVLPLPEREIRDARAALVRRFTNPRIRHLLEQIAKDGSAKLPARSTPVVAARLADGATPGDGQLRLWSAWLAHLRSGWTSDADPGGAPLAARARTSLADGAAAVVDHLLPAARPETITSIVDDVARGAAQIEGTRSTA</sequence>
<proteinExistence type="inferred from homology"/>
<dbReference type="Pfam" id="PF08125">
    <property type="entry name" value="Mannitol_dh_C"/>
    <property type="match status" value="1"/>
</dbReference>
<dbReference type="InterPro" id="IPR036291">
    <property type="entry name" value="NAD(P)-bd_dom_sf"/>
</dbReference>
<dbReference type="PANTHER" id="PTHR43362">
    <property type="entry name" value="MANNITOL DEHYDROGENASE DSF1-RELATED"/>
    <property type="match status" value="1"/>
</dbReference>
<dbReference type="InterPro" id="IPR008927">
    <property type="entry name" value="6-PGluconate_DH-like_C_sf"/>
</dbReference>